<dbReference type="PANTHER" id="PTHR12631">
    <property type="entry name" value="ALPHA-L-IDURONIDASE"/>
    <property type="match status" value="1"/>
</dbReference>
<feature type="chain" id="PRO_5045638082" description="Glycoside hydrolase family 5 domain-containing protein" evidence="1">
    <location>
        <begin position="32"/>
        <end position="464"/>
    </location>
</feature>
<sequence>MKLPGIGRGTGPGAWTLAASGCILAASIALAACAEEVATAPQDVAATLAVQLTDQSLRTVRWREDLDLAVRIGASVVRVDFNWPWTETEPGRYDWSTYDALATEFSKRRLRPLFILHRPNRLHGRSLDSRDSGDQEPVVAPPRSADEITAFGRWAAAAALHFKALRPIWEIWNEPDGEGFWPPRPNPTEYTRLARATCDSIKRVVPDAFVVGPAAAEMPTVWDATKPLVNEVLRDVGLMRCLDAVSLHTHRFGQTPETVSRDYAVFRKIRAGLSAREIPIVDTEWGDSVYRSGLSEARQASWLTRMFLTNIVENIALTNWYCLVDTGDDDGEMEDRFGLVTRTGRLRPAFLAYRTLSQALRGHTLRNVIARFDPETAKGTTVLMFCRPDNACKIAAWTTEMPDEPLRFVIQGWGISGPIIGHLGQRLPSTPQDDTSATLSLSTNVQFVPIKPLSNDQNGTALRR</sequence>
<dbReference type="PANTHER" id="PTHR12631:SF10">
    <property type="entry name" value="BETA-XYLOSIDASE-LIKE PROTEIN-RELATED"/>
    <property type="match status" value="1"/>
</dbReference>
<reference evidence="2 3" key="1">
    <citation type="journal article" date="2021" name="Front. Microbiol.">
        <title>Comprehensive Comparative Genomics and Phenotyping of Methylobacterium Species.</title>
        <authorList>
            <person name="Alessa O."/>
            <person name="Ogura Y."/>
            <person name="Fujitani Y."/>
            <person name="Takami H."/>
            <person name="Hayashi T."/>
            <person name="Sahin N."/>
            <person name="Tani A."/>
        </authorList>
    </citation>
    <scope>NUCLEOTIDE SEQUENCE [LARGE SCALE GENOMIC DNA]</scope>
    <source>
        <strain evidence="2 3">DSM 23679</strain>
    </source>
</reference>
<accession>A0ABQ4QQR2</accession>
<organism evidence="2 3">
    <name type="scientific">Methylobacterium cerastii</name>
    <dbReference type="NCBI Taxonomy" id="932741"/>
    <lineage>
        <taxon>Bacteria</taxon>
        <taxon>Pseudomonadati</taxon>
        <taxon>Pseudomonadota</taxon>
        <taxon>Alphaproteobacteria</taxon>
        <taxon>Hyphomicrobiales</taxon>
        <taxon>Methylobacteriaceae</taxon>
        <taxon>Methylobacterium</taxon>
    </lineage>
</organism>
<protein>
    <recommendedName>
        <fullName evidence="4">Glycoside hydrolase family 5 domain-containing protein</fullName>
    </recommendedName>
</protein>
<dbReference type="PROSITE" id="PS51257">
    <property type="entry name" value="PROKAR_LIPOPROTEIN"/>
    <property type="match status" value="1"/>
</dbReference>
<keyword evidence="1" id="KW-0732">Signal</keyword>
<evidence type="ECO:0008006" key="4">
    <source>
        <dbReference type="Google" id="ProtNLM"/>
    </source>
</evidence>
<dbReference type="EMBL" id="BPQG01000104">
    <property type="protein sequence ID" value="GJD46957.1"/>
    <property type="molecule type" value="Genomic_DNA"/>
</dbReference>
<proteinExistence type="predicted"/>
<evidence type="ECO:0000256" key="1">
    <source>
        <dbReference type="SAM" id="SignalP"/>
    </source>
</evidence>
<gene>
    <name evidence="2" type="ORF">AFCDBAGC_4842</name>
</gene>
<dbReference type="Gene3D" id="3.20.20.80">
    <property type="entry name" value="Glycosidases"/>
    <property type="match status" value="1"/>
</dbReference>
<dbReference type="RefSeq" id="WP_238273178.1">
    <property type="nucleotide sequence ID" value="NZ_BPQG01000104.1"/>
</dbReference>
<feature type="signal peptide" evidence="1">
    <location>
        <begin position="1"/>
        <end position="31"/>
    </location>
</feature>
<comment type="caution">
    <text evidence="2">The sequence shown here is derived from an EMBL/GenBank/DDBJ whole genome shotgun (WGS) entry which is preliminary data.</text>
</comment>
<evidence type="ECO:0000313" key="3">
    <source>
        <dbReference type="Proteomes" id="UP001055117"/>
    </source>
</evidence>
<dbReference type="InterPro" id="IPR051923">
    <property type="entry name" value="Glycosyl_Hydrolase_39"/>
</dbReference>
<name>A0ABQ4QQR2_9HYPH</name>
<dbReference type="InterPro" id="IPR017853">
    <property type="entry name" value="GH"/>
</dbReference>
<keyword evidence="3" id="KW-1185">Reference proteome</keyword>
<dbReference type="Proteomes" id="UP001055117">
    <property type="component" value="Unassembled WGS sequence"/>
</dbReference>
<evidence type="ECO:0000313" key="2">
    <source>
        <dbReference type="EMBL" id="GJD46957.1"/>
    </source>
</evidence>
<dbReference type="SUPFAM" id="SSF51445">
    <property type="entry name" value="(Trans)glycosidases"/>
    <property type="match status" value="1"/>
</dbReference>